<keyword evidence="3" id="KW-1185">Reference proteome</keyword>
<reference evidence="2 3" key="1">
    <citation type="submission" date="2020-05" db="EMBL/GenBank/DDBJ databases">
        <title>Identification and distribution of gene clusters putatively required for synthesis of sphingolipid metabolism inhibitors in phylogenetically diverse species of the filamentous fungus Fusarium.</title>
        <authorList>
            <person name="Kim H.-S."/>
            <person name="Busman M."/>
            <person name="Brown D.W."/>
            <person name="Divon H."/>
            <person name="Uhlig S."/>
            <person name="Proctor R.H."/>
        </authorList>
    </citation>
    <scope>NUCLEOTIDE SEQUENCE [LARGE SCALE GENOMIC DNA]</scope>
    <source>
        <strain evidence="2 3">NRRL 25311</strain>
    </source>
</reference>
<proteinExistence type="predicted"/>
<evidence type="ECO:0000256" key="1">
    <source>
        <dbReference type="SAM" id="MobiDB-lite"/>
    </source>
</evidence>
<dbReference type="Proteomes" id="UP000562682">
    <property type="component" value="Unassembled WGS sequence"/>
</dbReference>
<protein>
    <submittedName>
        <fullName evidence="2">Uncharacterized protein</fullName>
    </submittedName>
</protein>
<dbReference type="EMBL" id="JAAOAK010000181">
    <property type="protein sequence ID" value="KAF5684382.1"/>
    <property type="molecule type" value="Genomic_DNA"/>
</dbReference>
<feature type="region of interest" description="Disordered" evidence="1">
    <location>
        <begin position="1"/>
        <end position="25"/>
    </location>
</feature>
<sequence length="127" mass="14535">MKRETSSQNNKEDISEMPLPPWKKIRVPGDDITLPIYEDSKPFEPFPEETVLLTEEILEDLNPQSSPPASPMHSEDETYELEEDSRHVERNENLVITVDLEEATNYCEDEEAVQTNATALCDDGRKV</sequence>
<organism evidence="2 3">
    <name type="scientific">Fusarium denticulatum</name>
    <dbReference type="NCBI Taxonomy" id="48507"/>
    <lineage>
        <taxon>Eukaryota</taxon>
        <taxon>Fungi</taxon>
        <taxon>Dikarya</taxon>
        <taxon>Ascomycota</taxon>
        <taxon>Pezizomycotina</taxon>
        <taxon>Sordariomycetes</taxon>
        <taxon>Hypocreomycetidae</taxon>
        <taxon>Hypocreales</taxon>
        <taxon>Nectriaceae</taxon>
        <taxon>Fusarium</taxon>
        <taxon>Fusarium fujikuroi species complex</taxon>
    </lineage>
</organism>
<comment type="caution">
    <text evidence="2">The sequence shown here is derived from an EMBL/GenBank/DDBJ whole genome shotgun (WGS) entry which is preliminary data.</text>
</comment>
<name>A0A8H5UDU2_9HYPO</name>
<accession>A0A8H5UDU2</accession>
<feature type="region of interest" description="Disordered" evidence="1">
    <location>
        <begin position="60"/>
        <end position="90"/>
    </location>
</feature>
<evidence type="ECO:0000313" key="3">
    <source>
        <dbReference type="Proteomes" id="UP000562682"/>
    </source>
</evidence>
<evidence type="ECO:0000313" key="2">
    <source>
        <dbReference type="EMBL" id="KAF5684382.1"/>
    </source>
</evidence>
<feature type="compositionally biased region" description="Basic and acidic residues" evidence="1">
    <location>
        <begin position="1"/>
        <end position="14"/>
    </location>
</feature>
<gene>
    <name evidence="2" type="ORF">FDENT_6731</name>
</gene>
<dbReference type="AlphaFoldDB" id="A0A8H5UDU2"/>